<accession>A0ABX1QGU9</accession>
<comment type="caution">
    <text evidence="3">The sequence shown here is derived from an EMBL/GenBank/DDBJ whole genome shotgun (WGS) entry which is preliminary data.</text>
</comment>
<organism evidence="3 4">
    <name type="scientific">Aromatoleum diolicum</name>
    <dbReference type="NCBI Taxonomy" id="75796"/>
    <lineage>
        <taxon>Bacteria</taxon>
        <taxon>Pseudomonadati</taxon>
        <taxon>Pseudomonadota</taxon>
        <taxon>Betaproteobacteria</taxon>
        <taxon>Rhodocyclales</taxon>
        <taxon>Rhodocyclaceae</taxon>
        <taxon>Aromatoleum</taxon>
    </lineage>
</organism>
<dbReference type="InterPro" id="IPR042099">
    <property type="entry name" value="ANL_N_sf"/>
</dbReference>
<gene>
    <name evidence="3" type="ORF">GPA25_22480</name>
</gene>
<evidence type="ECO:0000256" key="1">
    <source>
        <dbReference type="ARBA" id="ARBA00022598"/>
    </source>
</evidence>
<evidence type="ECO:0000313" key="4">
    <source>
        <dbReference type="Proteomes" id="UP000648984"/>
    </source>
</evidence>
<dbReference type="Gene3D" id="3.40.50.12780">
    <property type="entry name" value="N-terminal domain of ligase-like"/>
    <property type="match status" value="1"/>
</dbReference>
<reference evidence="3 4" key="1">
    <citation type="submission" date="2019-12" db="EMBL/GenBank/DDBJ databases">
        <title>Comparative genomics gives insights into the taxonomy of the Azoarcus-Aromatoleum group and reveals separate origins of nif in the plant-associated Azoarcus and non-plant-associated Aromatoleum sub-groups.</title>
        <authorList>
            <person name="Lafos M."/>
            <person name="Maluk M."/>
            <person name="Batista M."/>
            <person name="Junghare M."/>
            <person name="Carmona M."/>
            <person name="Faoro H."/>
            <person name="Cruz L.M."/>
            <person name="Battistoni F."/>
            <person name="De Souza E."/>
            <person name="Pedrosa F."/>
            <person name="Chen W.-M."/>
            <person name="Poole P.S."/>
            <person name="Dixon R.A."/>
            <person name="James E.K."/>
        </authorList>
    </citation>
    <scope>NUCLEOTIDE SEQUENCE [LARGE SCALE GENOMIC DNA]</scope>
    <source>
        <strain evidence="3 4">22Lin</strain>
    </source>
</reference>
<dbReference type="InterPro" id="IPR045851">
    <property type="entry name" value="AMP-bd_C_sf"/>
</dbReference>
<dbReference type="Proteomes" id="UP000648984">
    <property type="component" value="Unassembled WGS sequence"/>
</dbReference>
<dbReference type="EMBL" id="WTVQ01000069">
    <property type="protein sequence ID" value="NMG77523.1"/>
    <property type="molecule type" value="Genomic_DNA"/>
</dbReference>
<keyword evidence="1" id="KW-0436">Ligase</keyword>
<evidence type="ECO:0000313" key="3">
    <source>
        <dbReference type="EMBL" id="NMG77523.1"/>
    </source>
</evidence>
<dbReference type="SUPFAM" id="SSF56801">
    <property type="entry name" value="Acetyl-CoA synthetase-like"/>
    <property type="match status" value="1"/>
</dbReference>
<keyword evidence="4" id="KW-1185">Reference proteome</keyword>
<name>A0ABX1QGU9_9RHOO</name>
<dbReference type="RefSeq" id="WP_169262646.1">
    <property type="nucleotide sequence ID" value="NZ_WTVQ01000069.1"/>
</dbReference>
<dbReference type="PANTHER" id="PTHR43352">
    <property type="entry name" value="ACETYL-COA SYNTHETASE"/>
    <property type="match status" value="1"/>
</dbReference>
<evidence type="ECO:0000259" key="2">
    <source>
        <dbReference type="Pfam" id="PF00501"/>
    </source>
</evidence>
<dbReference type="Pfam" id="PF00501">
    <property type="entry name" value="AMP-binding"/>
    <property type="match status" value="1"/>
</dbReference>
<feature type="domain" description="AMP-dependent synthetase/ligase" evidence="2">
    <location>
        <begin position="15"/>
        <end position="352"/>
    </location>
</feature>
<protein>
    <submittedName>
        <fullName evidence="3">AMP-binding protein</fullName>
    </submittedName>
</protein>
<proteinExistence type="predicted"/>
<dbReference type="Gene3D" id="3.30.300.30">
    <property type="match status" value="1"/>
</dbReference>
<sequence>MNAAEILLSVGADAAIAIECDERRVSYAALRERVRRAAGAWQALGLKTGERVVVYAPDSDDWVEVYLGAIWAGGVVIGVNPRLSMGELTPILTECEARFVWCEAPQAEELVALVASLPGAVEVVSSGVAQRDWAQCLAGAKGVDAVQLDSEDPALWIGTSGTTGTPKGVVHAQRTVVNAHSFACGILGLTAADRLYASSKLFFAYALGNSLFAGLRAGATVILDREWPTPERVEFMVDRHRPTLLFSVPTLYHKMLQMGIASRLADRGIRHFVSAGEALPPAVRRGWCEATGHALVSGYGTSETLCLMLYSDEESGLMRPTPLTDVRYAPGVDPDVPQRVWVRHTTVALGYWKRPEAQADGFCDGWFSPGDMFLRHADGQLEYTGRNDDMLKIAGQWVSTLWVEQSLAAACGETLHQIASVGVSTADGLTALAVLAVAMPGQSAEACRRMEAGIAALPGHRRPRWVHWLDALPLTATGKLQRGRLRALHEDLMGAAA</sequence>
<dbReference type="InterPro" id="IPR000873">
    <property type="entry name" value="AMP-dep_synth/lig_dom"/>
</dbReference>
<dbReference type="PANTHER" id="PTHR43352:SF1">
    <property type="entry name" value="ANTHRANILATE--COA LIGASE"/>
    <property type="match status" value="1"/>
</dbReference>